<dbReference type="NCBIfam" id="TIGR00127">
    <property type="entry name" value="nadp_idh_euk"/>
    <property type="match status" value="1"/>
</dbReference>
<keyword evidence="5 9" id="KW-0479">Metal-binding</keyword>
<dbReference type="Proteomes" id="UP000078200">
    <property type="component" value="Unassembled WGS sequence"/>
</dbReference>
<comment type="cofactor">
    <cofactor evidence="9">
        <name>Mg(2+)</name>
        <dbReference type="ChEBI" id="CHEBI:18420"/>
    </cofactor>
    <cofactor evidence="9">
        <name>Mn(2+)</name>
        <dbReference type="ChEBI" id="CHEBI:29035"/>
    </cofactor>
    <text evidence="9">Binds 1 Mg(2+) or Mn(2+) ion per subunit.</text>
</comment>
<evidence type="ECO:0000256" key="10">
    <source>
        <dbReference type="PIRSR" id="PIRSR000108-2"/>
    </source>
</evidence>
<evidence type="ECO:0000313" key="13">
    <source>
        <dbReference type="EnsemblMetazoa" id="GAUT015158-PA"/>
    </source>
</evidence>
<dbReference type="GO" id="GO:0006102">
    <property type="term" value="P:isocitrate metabolic process"/>
    <property type="evidence" value="ECO:0007669"/>
    <property type="project" value="InterPro"/>
</dbReference>
<feature type="binding site" evidence="11">
    <location>
        <position position="288"/>
    </location>
    <ligand>
        <name>NADP(+)</name>
        <dbReference type="ChEBI" id="CHEBI:58349"/>
    </ligand>
</feature>
<sequence length="424" mass="48089">MQSEFCMSPHDFGSNFKIARNLFSKKKSKMDTKISVGPVVEILGDEMARVIWASIKEKLILPYLDIKLYTYDLAVENRDKTDDKITIEAAKAIKKYCVGIKCSTITPDKKRGQELKLKKTLRSPNSTIRNMLGGTLFREPIICTNIPRLISGWKKPIVIGRHANADEYDATEFLIPDEGTLTLSFVSSDETEAIEHVIHKFEGPGVALGTYNTEESIIGFAHCSFRYALLRNMPLFLSTRGDLLKNYDGRFRDIFEEIYIKHYKHDFEAAKISYEHRTHNEMMAYAMKSVGGFVWASQNYEGDVHSHIINQGFGSVALSTSVLLCHDGKTIQTEANHGTVPRHYRLYQQGKETSTNPIGTIFAWTRGLLHRAKLDKNNQLKKFAETLEKVCINTVESGYMTKDLAICQMGITNVALRIEKAKRN</sequence>
<organism evidence="13 14">
    <name type="scientific">Glossina austeni</name>
    <name type="common">Savannah tsetse fly</name>
    <dbReference type="NCBI Taxonomy" id="7395"/>
    <lineage>
        <taxon>Eukaryota</taxon>
        <taxon>Metazoa</taxon>
        <taxon>Ecdysozoa</taxon>
        <taxon>Arthropoda</taxon>
        <taxon>Hexapoda</taxon>
        <taxon>Insecta</taxon>
        <taxon>Pterygota</taxon>
        <taxon>Neoptera</taxon>
        <taxon>Endopterygota</taxon>
        <taxon>Diptera</taxon>
        <taxon>Brachycera</taxon>
        <taxon>Muscomorpha</taxon>
        <taxon>Hippoboscoidea</taxon>
        <taxon>Glossinidae</taxon>
        <taxon>Glossina</taxon>
    </lineage>
</organism>
<dbReference type="PANTHER" id="PTHR11822">
    <property type="entry name" value="NADP-SPECIFIC ISOCITRATE DEHYDROGENASE"/>
    <property type="match status" value="1"/>
</dbReference>
<evidence type="ECO:0000259" key="12">
    <source>
        <dbReference type="SMART" id="SM01329"/>
    </source>
</evidence>
<feature type="binding site" evidence="10">
    <location>
        <position position="106"/>
    </location>
    <ligand>
        <name>D-threo-isocitrate</name>
        <dbReference type="ChEBI" id="CHEBI:15562"/>
    </ligand>
</feature>
<dbReference type="GO" id="GO:0006099">
    <property type="term" value="P:tricarboxylic acid cycle"/>
    <property type="evidence" value="ECO:0007669"/>
    <property type="project" value="UniProtKB-KW"/>
</dbReference>
<dbReference type="SMART" id="SM01329">
    <property type="entry name" value="Iso_dh"/>
    <property type="match status" value="1"/>
</dbReference>
<evidence type="ECO:0000256" key="2">
    <source>
        <dbReference type="ARBA" id="ARBA00007769"/>
    </source>
</evidence>
<dbReference type="GO" id="GO:0005829">
    <property type="term" value="C:cytosol"/>
    <property type="evidence" value="ECO:0007669"/>
    <property type="project" value="TreeGrafter"/>
</dbReference>
<dbReference type="VEuPathDB" id="VectorBase:GAUT015158"/>
<dbReference type="Gene3D" id="3.40.718.10">
    <property type="entry name" value="Isopropylmalate Dehydrogenase"/>
    <property type="match status" value="1"/>
</dbReference>
<evidence type="ECO:0000256" key="6">
    <source>
        <dbReference type="ARBA" id="ARBA00022842"/>
    </source>
</evidence>
<dbReference type="PANTHER" id="PTHR11822:SF21">
    <property type="entry name" value="ISOCITRATE DEHYDROGENASE [NADP], MITOCHONDRIAL"/>
    <property type="match status" value="1"/>
</dbReference>
<feature type="binding site" evidence="11">
    <location>
        <begin position="104"/>
        <end position="106"/>
    </location>
    <ligand>
        <name>NADP(+)</name>
        <dbReference type="ChEBI" id="CHEBI:58349"/>
    </ligand>
</feature>
<feature type="binding site" evidence="11">
    <location>
        <position position="111"/>
    </location>
    <ligand>
        <name>NADP(+)</name>
        <dbReference type="ChEBI" id="CHEBI:58349"/>
    </ligand>
</feature>
<accession>A0A1A9UTY6</accession>
<comment type="catalytic activity">
    <reaction evidence="9">
        <text>D-threo-isocitrate + NADP(+) = 2-oxoglutarate + CO2 + NADPH</text>
        <dbReference type="Rhea" id="RHEA:19629"/>
        <dbReference type="ChEBI" id="CHEBI:15562"/>
        <dbReference type="ChEBI" id="CHEBI:16526"/>
        <dbReference type="ChEBI" id="CHEBI:16810"/>
        <dbReference type="ChEBI" id="CHEBI:57783"/>
        <dbReference type="ChEBI" id="CHEBI:58349"/>
        <dbReference type="EC" id="1.1.1.42"/>
    </reaction>
</comment>
<evidence type="ECO:0000256" key="8">
    <source>
        <dbReference type="ARBA" id="ARBA00023211"/>
    </source>
</evidence>
<evidence type="ECO:0000313" key="14">
    <source>
        <dbReference type="Proteomes" id="UP000078200"/>
    </source>
</evidence>
<keyword evidence="14" id="KW-1185">Reference proteome</keyword>
<dbReference type="GO" id="GO:0046872">
    <property type="term" value="F:metal ion binding"/>
    <property type="evidence" value="ECO:0007669"/>
    <property type="project" value="UniProtKB-KW"/>
</dbReference>
<proteinExistence type="inferred from homology"/>
<dbReference type="NCBIfam" id="NF006156">
    <property type="entry name" value="PRK08299.1"/>
    <property type="match status" value="1"/>
</dbReference>
<feature type="binding site" evidence="10">
    <location>
        <position position="161"/>
    </location>
    <ligand>
        <name>D-threo-isocitrate</name>
        <dbReference type="ChEBI" id="CHEBI:15562"/>
    </ligand>
</feature>
<dbReference type="AlphaFoldDB" id="A0A1A9UTY6"/>
<feature type="domain" description="Isopropylmalate dehydrogenase-like" evidence="12">
    <location>
        <begin position="38"/>
        <end position="418"/>
    </location>
</feature>
<reference evidence="13" key="1">
    <citation type="submission" date="2020-05" db="UniProtKB">
        <authorList>
            <consortium name="EnsemblMetazoa"/>
        </authorList>
    </citation>
    <scope>IDENTIFICATION</scope>
    <source>
        <strain evidence="13">TTRI</strain>
    </source>
</reference>
<feature type="binding site" evidence="10">
    <location>
        <begin position="123"/>
        <end position="129"/>
    </location>
    <ligand>
        <name>D-threo-isocitrate</name>
        <dbReference type="ChEBI" id="CHEBI:15562"/>
    </ligand>
</feature>
<keyword evidence="7 9" id="KW-0560">Oxidoreductase</keyword>
<keyword evidence="6 9" id="KW-0460">Magnesium</keyword>
<evidence type="ECO:0000256" key="1">
    <source>
        <dbReference type="ARBA" id="ARBA00001936"/>
    </source>
</evidence>
<dbReference type="PIRSF" id="PIRSF000108">
    <property type="entry name" value="IDH_NADP"/>
    <property type="match status" value="1"/>
</dbReference>
<feature type="binding site" evidence="11">
    <location>
        <begin position="338"/>
        <end position="343"/>
    </location>
    <ligand>
        <name>NADP(+)</name>
        <dbReference type="ChEBI" id="CHEBI:58349"/>
    </ligand>
</feature>
<feature type="binding site" evidence="11">
    <location>
        <position position="356"/>
    </location>
    <ligand>
        <name>NADP(+)</name>
        <dbReference type="ChEBI" id="CHEBI:58349"/>
    </ligand>
</feature>
<evidence type="ECO:0000256" key="5">
    <source>
        <dbReference type="ARBA" id="ARBA00022723"/>
    </source>
</evidence>
<keyword evidence="4 9" id="KW-0816">Tricarboxylic acid cycle</keyword>
<dbReference type="InterPro" id="IPR004790">
    <property type="entry name" value="Isocitrate_DH_NADP"/>
</dbReference>
<dbReference type="STRING" id="7395.A0A1A9UTY6"/>
<evidence type="ECO:0000256" key="4">
    <source>
        <dbReference type="ARBA" id="ARBA00022532"/>
    </source>
</evidence>
<dbReference type="GO" id="GO:0005739">
    <property type="term" value="C:mitochondrion"/>
    <property type="evidence" value="ECO:0007669"/>
    <property type="project" value="TreeGrafter"/>
</dbReference>
<evidence type="ECO:0000256" key="7">
    <source>
        <dbReference type="ARBA" id="ARBA00023002"/>
    </source>
</evidence>
<evidence type="ECO:0000256" key="9">
    <source>
        <dbReference type="PIRNR" id="PIRNR000108"/>
    </source>
</evidence>
<dbReference type="GO" id="GO:0006739">
    <property type="term" value="P:NADP+ metabolic process"/>
    <property type="evidence" value="ECO:0007669"/>
    <property type="project" value="TreeGrafter"/>
</dbReference>
<keyword evidence="8 9" id="KW-0464">Manganese</keyword>
<keyword evidence="3" id="KW-0329">Glyoxylate bypass</keyword>
<protein>
    <recommendedName>
        <fullName evidence="9">Isocitrate dehydrogenase [NADP]</fullName>
        <ecNumber evidence="9">1.1.1.42</ecNumber>
    </recommendedName>
</protein>
<dbReference type="GO" id="GO:0006097">
    <property type="term" value="P:glyoxylate cycle"/>
    <property type="evidence" value="ECO:0007669"/>
    <property type="project" value="UniProtKB-KW"/>
</dbReference>
<dbReference type="GO" id="GO:0004450">
    <property type="term" value="F:isocitrate dehydrogenase (NADP+) activity"/>
    <property type="evidence" value="ECO:0007669"/>
    <property type="project" value="UniProtKB-EC"/>
</dbReference>
<dbReference type="EC" id="1.1.1.42" evidence="9"/>
<dbReference type="EnsemblMetazoa" id="GAUT015158-RA">
    <property type="protein sequence ID" value="GAUT015158-PA"/>
    <property type="gene ID" value="GAUT015158"/>
</dbReference>
<evidence type="ECO:0000256" key="3">
    <source>
        <dbReference type="ARBA" id="ARBA00022435"/>
    </source>
</evidence>
<evidence type="ECO:0000256" key="11">
    <source>
        <dbReference type="PIRSR" id="PIRSR000108-4"/>
    </source>
</evidence>
<comment type="cofactor">
    <cofactor evidence="1">
        <name>Mn(2+)</name>
        <dbReference type="ChEBI" id="CHEBI:29035"/>
    </cofactor>
</comment>
<dbReference type="SUPFAM" id="SSF53659">
    <property type="entry name" value="Isocitrate/Isopropylmalate dehydrogenase-like"/>
    <property type="match status" value="1"/>
</dbReference>
<dbReference type="GO" id="GO:0005777">
    <property type="term" value="C:peroxisome"/>
    <property type="evidence" value="ECO:0007669"/>
    <property type="project" value="TreeGrafter"/>
</dbReference>
<dbReference type="Pfam" id="PF00180">
    <property type="entry name" value="Iso_dh"/>
    <property type="match status" value="1"/>
</dbReference>
<comment type="similarity">
    <text evidence="2 9">Belongs to the isocitrate and isopropylmalate dehydrogenases family.</text>
</comment>
<feature type="binding site" evidence="10">
    <location>
        <position position="138"/>
    </location>
    <ligand>
        <name>D-threo-isocitrate</name>
        <dbReference type="ChEBI" id="CHEBI:15562"/>
    </ligand>
</feature>
<name>A0A1A9UTY6_GLOAU</name>
<dbReference type="InterPro" id="IPR024084">
    <property type="entry name" value="IsoPropMal-DH-like_dom"/>
</dbReference>
<keyword evidence="9 11" id="KW-0521">NADP</keyword>